<evidence type="ECO:0000313" key="3">
    <source>
        <dbReference type="EMBL" id="EKV28671.1"/>
    </source>
</evidence>
<feature type="domain" description="TadE-like" evidence="2">
    <location>
        <begin position="18"/>
        <end position="60"/>
    </location>
</feature>
<dbReference type="EMBL" id="ANHY01000015">
    <property type="protein sequence ID" value="EKV28671.1"/>
    <property type="molecule type" value="Genomic_DNA"/>
</dbReference>
<evidence type="ECO:0000313" key="4">
    <source>
        <dbReference type="Proteomes" id="UP000009881"/>
    </source>
</evidence>
<name>K9HJA7_9PROT</name>
<feature type="transmembrane region" description="Helical" evidence="1">
    <location>
        <begin position="21"/>
        <end position="46"/>
    </location>
</feature>
<gene>
    <name evidence="3" type="ORF">C882_0883</name>
</gene>
<comment type="caution">
    <text evidence="3">The sequence shown here is derived from an EMBL/GenBank/DDBJ whole genome shotgun (WGS) entry which is preliminary data.</text>
</comment>
<dbReference type="InterPro" id="IPR012495">
    <property type="entry name" value="TadE-like_dom"/>
</dbReference>
<protein>
    <recommendedName>
        <fullName evidence="2">TadE-like domain-containing protein</fullName>
    </recommendedName>
</protein>
<dbReference type="RefSeq" id="WP_009541539.1">
    <property type="nucleotide sequence ID" value="NZ_ANHY01000015.1"/>
</dbReference>
<dbReference type="Pfam" id="PF07811">
    <property type="entry name" value="TadE"/>
    <property type="match status" value="1"/>
</dbReference>
<keyword evidence="1" id="KW-1133">Transmembrane helix</keyword>
<evidence type="ECO:0000256" key="1">
    <source>
        <dbReference type="SAM" id="Phobius"/>
    </source>
</evidence>
<dbReference type="STRING" id="1238182.C882_0883"/>
<keyword evidence="1" id="KW-0812">Transmembrane</keyword>
<accession>K9HJA7</accession>
<dbReference type="AlphaFoldDB" id="K9HJA7"/>
<dbReference type="eggNOG" id="ENOG50335IV">
    <property type="taxonomic scope" value="Bacteria"/>
</dbReference>
<proteinExistence type="predicted"/>
<organism evidence="3 4">
    <name type="scientific">Caenispirillum salinarum AK4</name>
    <dbReference type="NCBI Taxonomy" id="1238182"/>
    <lineage>
        <taxon>Bacteria</taxon>
        <taxon>Pseudomonadati</taxon>
        <taxon>Pseudomonadota</taxon>
        <taxon>Alphaproteobacteria</taxon>
        <taxon>Rhodospirillales</taxon>
        <taxon>Novispirillaceae</taxon>
        <taxon>Caenispirillum</taxon>
    </lineage>
</organism>
<reference evidence="3 4" key="1">
    <citation type="journal article" date="2013" name="Genome Announc.">
        <title>Draft Genome Sequence of an Alphaproteobacterium, Caenispirillum salinarum AK4(T), Isolated from a Solar Saltern.</title>
        <authorList>
            <person name="Khatri I."/>
            <person name="Singh A."/>
            <person name="Korpole S."/>
            <person name="Pinnaka A.K."/>
            <person name="Subramanian S."/>
        </authorList>
    </citation>
    <scope>NUCLEOTIDE SEQUENCE [LARGE SCALE GENOMIC DNA]</scope>
    <source>
        <strain evidence="3 4">AK4</strain>
    </source>
</reference>
<dbReference type="Proteomes" id="UP000009881">
    <property type="component" value="Unassembled WGS sequence"/>
</dbReference>
<keyword evidence="1" id="KW-0472">Membrane</keyword>
<dbReference type="OrthoDB" id="7427721at2"/>
<evidence type="ECO:0000259" key="2">
    <source>
        <dbReference type="Pfam" id="PF07811"/>
    </source>
</evidence>
<keyword evidence="4" id="KW-1185">Reference proteome</keyword>
<sequence length="217" mass="22620">MRATIIHKARRLGRDERGTAILEFTLVAMILFSITFAIVDFAIAFWQANLADKATYQGTRQAVQSDPVAPGLVTWSGVVDGGLVPGQSLDLTTLDTFTVRCQGGACACTGPGCGTLGDPGYDATAFNRVLAAVQMLDGNGTALFPRATADNVYIEYTHVGQGFAGRPGSDIVPLVSVGVQGLVHPFYFMGAFGVSDLTIGDSLTTLPAEDLSTAGPG</sequence>